<dbReference type="VEuPathDB" id="GiardiaDB:SS50377_20875"/>
<keyword evidence="9" id="KW-0175">Coiled coil</keyword>
<dbReference type="EMBL" id="KI546135">
    <property type="protein sequence ID" value="EST43551.1"/>
    <property type="molecule type" value="Genomic_DNA"/>
</dbReference>
<evidence type="ECO:0000256" key="3">
    <source>
        <dbReference type="ARBA" id="ARBA00022692"/>
    </source>
</evidence>
<evidence type="ECO:0000313" key="11">
    <source>
        <dbReference type="EMBL" id="EST43551.1"/>
    </source>
</evidence>
<dbReference type="InterPro" id="IPR045863">
    <property type="entry name" value="CorA_TM1_TM2"/>
</dbReference>
<organism evidence="11">
    <name type="scientific">Spironucleus salmonicida</name>
    <dbReference type="NCBI Taxonomy" id="348837"/>
    <lineage>
        <taxon>Eukaryota</taxon>
        <taxon>Metamonada</taxon>
        <taxon>Diplomonadida</taxon>
        <taxon>Hexamitidae</taxon>
        <taxon>Hexamitinae</taxon>
        <taxon>Spironucleus</taxon>
    </lineage>
</organism>
<keyword evidence="6 10" id="KW-1133">Transmembrane helix</keyword>
<evidence type="ECO:0000313" key="12">
    <source>
        <dbReference type="EMBL" id="KAH0577521.1"/>
    </source>
</evidence>
<reference evidence="11 12" key="1">
    <citation type="journal article" date="2014" name="PLoS Genet.">
        <title>The Genome of Spironucleus salmonicida Highlights a Fish Pathogen Adapted to Fluctuating Environments.</title>
        <authorList>
            <person name="Xu F."/>
            <person name="Jerlstrom-Hultqvist J."/>
            <person name="Einarsson E."/>
            <person name="Astvaldsson A."/>
            <person name="Svard S.G."/>
            <person name="Andersson J.O."/>
        </authorList>
    </citation>
    <scope>NUCLEOTIDE SEQUENCE</scope>
    <source>
        <strain evidence="12">ATCC 50377</strain>
    </source>
</reference>
<gene>
    <name evidence="11" type="ORF">SS50377_16589</name>
    <name evidence="12" type="ORF">SS50377_20875</name>
</gene>
<dbReference type="GO" id="GO:0016020">
    <property type="term" value="C:membrane"/>
    <property type="evidence" value="ECO:0007669"/>
    <property type="project" value="UniProtKB-SubCell"/>
</dbReference>
<evidence type="ECO:0000256" key="6">
    <source>
        <dbReference type="ARBA" id="ARBA00022989"/>
    </source>
</evidence>
<evidence type="ECO:0000256" key="7">
    <source>
        <dbReference type="ARBA" id="ARBA00023065"/>
    </source>
</evidence>
<name>V6LIL0_9EUKA</name>
<comment type="subcellular location">
    <subcellularLocation>
        <location evidence="1">Membrane</location>
        <topology evidence="1">Multi-pass membrane protein</topology>
    </subcellularLocation>
</comment>
<evidence type="ECO:0000256" key="8">
    <source>
        <dbReference type="ARBA" id="ARBA00023136"/>
    </source>
</evidence>
<dbReference type="Proteomes" id="UP000018208">
    <property type="component" value="Unassembled WGS sequence"/>
</dbReference>
<feature type="transmembrane region" description="Helical" evidence="10">
    <location>
        <begin position="247"/>
        <end position="267"/>
    </location>
</feature>
<evidence type="ECO:0000256" key="4">
    <source>
        <dbReference type="ARBA" id="ARBA00022842"/>
    </source>
</evidence>
<feature type="transmembrane region" description="Helical" evidence="10">
    <location>
        <begin position="215"/>
        <end position="235"/>
    </location>
</feature>
<keyword evidence="4" id="KW-0460">Magnesium</keyword>
<dbReference type="EMBL" id="AUWU02000001">
    <property type="protein sequence ID" value="KAH0577521.1"/>
    <property type="molecule type" value="Genomic_DNA"/>
</dbReference>
<feature type="coiled-coil region" evidence="9">
    <location>
        <begin position="171"/>
        <end position="198"/>
    </location>
</feature>
<evidence type="ECO:0000256" key="5">
    <source>
        <dbReference type="ARBA" id="ARBA00022946"/>
    </source>
</evidence>
<evidence type="ECO:0000256" key="9">
    <source>
        <dbReference type="SAM" id="Coils"/>
    </source>
</evidence>
<dbReference type="PANTHER" id="PTHR13890:SF0">
    <property type="entry name" value="MAGNESIUM TRANSPORTER MRS2 HOMOLOG, MITOCHONDRIAL"/>
    <property type="match status" value="1"/>
</dbReference>
<keyword evidence="13" id="KW-1185">Reference proteome</keyword>
<dbReference type="GO" id="GO:0015095">
    <property type="term" value="F:magnesium ion transmembrane transporter activity"/>
    <property type="evidence" value="ECO:0007669"/>
    <property type="project" value="TreeGrafter"/>
</dbReference>
<reference evidence="12" key="2">
    <citation type="submission" date="2020-12" db="EMBL/GenBank/DDBJ databases">
        <title>New Spironucleus salmonicida genome in near-complete chromosomes.</title>
        <authorList>
            <person name="Xu F."/>
            <person name="Kurt Z."/>
            <person name="Jimenez-Gonzalez A."/>
            <person name="Astvaldsson A."/>
            <person name="Andersson J.O."/>
            <person name="Svard S.G."/>
        </authorList>
    </citation>
    <scope>NUCLEOTIDE SEQUENCE</scope>
    <source>
        <strain evidence="12">ATCC 50377</strain>
    </source>
</reference>
<protein>
    <submittedName>
        <fullName evidence="11">Transmembrane domain-containing protein</fullName>
    </submittedName>
</protein>
<dbReference type="AlphaFoldDB" id="V6LIL0"/>
<sequence length="279" mass="32546">MNDEVTFLLFTPSAAPKLNSMPRQVFQKTYQLSNREFRLFLIESDYVDPDNQKNRLLISVQQISFLADIILGVLILKVGRLPFEQAQKLGNALIKRQCGTNVLDYLFEQVNLFISEDLVSQFDNILMQARRERQMVKMLQNVARVIRSLESIISILQNMAENQKILNFDIIENYLENHQNLRHEAREVENLVKIQQINRHLHLSSSRNEIIKYTLIFNFVSTAVSFCSVIFSIYGMNYNSFMMGSVAGFYCVVVFSFVLSALLFFCFMRKSREARNVYM</sequence>
<evidence type="ECO:0000313" key="13">
    <source>
        <dbReference type="Proteomes" id="UP000018208"/>
    </source>
</evidence>
<evidence type="ECO:0000256" key="1">
    <source>
        <dbReference type="ARBA" id="ARBA00004141"/>
    </source>
</evidence>
<accession>V6LIL0</accession>
<dbReference type="PANTHER" id="PTHR13890">
    <property type="entry name" value="RNA SPLICING PROTEIN MRS2, MITOCHONDRIAL"/>
    <property type="match status" value="1"/>
</dbReference>
<evidence type="ECO:0000256" key="2">
    <source>
        <dbReference type="ARBA" id="ARBA00022448"/>
    </source>
</evidence>
<keyword evidence="8 10" id="KW-0472">Membrane</keyword>
<keyword evidence="7" id="KW-0406">Ion transport</keyword>
<feature type="transmembrane region" description="Helical" evidence="10">
    <location>
        <begin position="56"/>
        <end position="76"/>
    </location>
</feature>
<keyword evidence="5" id="KW-0809">Transit peptide</keyword>
<keyword evidence="3 10" id="KW-0812">Transmembrane</keyword>
<evidence type="ECO:0000256" key="10">
    <source>
        <dbReference type="SAM" id="Phobius"/>
    </source>
</evidence>
<dbReference type="SUPFAM" id="SSF144083">
    <property type="entry name" value="Magnesium transport protein CorA, transmembrane region"/>
    <property type="match status" value="1"/>
</dbReference>
<proteinExistence type="predicted"/>
<keyword evidence="2" id="KW-0813">Transport</keyword>
<dbReference type="InterPro" id="IPR039204">
    <property type="entry name" value="MRS2-like"/>
</dbReference>